<dbReference type="SUPFAM" id="SSF51905">
    <property type="entry name" value="FAD/NAD(P)-binding domain"/>
    <property type="match status" value="1"/>
</dbReference>
<keyword evidence="4" id="KW-0274">FAD</keyword>
<dbReference type="Gene3D" id="3.50.50.60">
    <property type="entry name" value="FAD/NAD(P)-binding domain"/>
    <property type="match status" value="1"/>
</dbReference>
<evidence type="ECO:0000256" key="1">
    <source>
        <dbReference type="ARBA" id="ARBA00001974"/>
    </source>
</evidence>
<comment type="similarity">
    <text evidence="2">Belongs to the MSOX/MTOX family.</text>
</comment>
<dbReference type="GO" id="GO:0004657">
    <property type="term" value="F:proline dehydrogenase activity"/>
    <property type="evidence" value="ECO:0007669"/>
    <property type="project" value="TreeGrafter"/>
</dbReference>
<dbReference type="PANTHER" id="PTHR10961:SF46">
    <property type="entry name" value="PEROXISOMAL SARCOSINE OXIDASE"/>
    <property type="match status" value="1"/>
</dbReference>
<evidence type="ECO:0000256" key="4">
    <source>
        <dbReference type="ARBA" id="ARBA00022827"/>
    </source>
</evidence>
<dbReference type="EMBL" id="ML213590">
    <property type="protein sequence ID" value="TFK44882.1"/>
    <property type="molecule type" value="Genomic_DNA"/>
</dbReference>
<dbReference type="GO" id="GO:0050660">
    <property type="term" value="F:flavin adenine dinucleotide binding"/>
    <property type="evidence" value="ECO:0007669"/>
    <property type="project" value="InterPro"/>
</dbReference>
<evidence type="ECO:0000313" key="8">
    <source>
        <dbReference type="Proteomes" id="UP000308652"/>
    </source>
</evidence>
<dbReference type="InterPro" id="IPR036188">
    <property type="entry name" value="FAD/NAD-bd_sf"/>
</dbReference>
<evidence type="ECO:0000256" key="5">
    <source>
        <dbReference type="ARBA" id="ARBA00023002"/>
    </source>
</evidence>
<evidence type="ECO:0000313" key="7">
    <source>
        <dbReference type="EMBL" id="TFK44882.1"/>
    </source>
</evidence>
<evidence type="ECO:0000256" key="3">
    <source>
        <dbReference type="ARBA" id="ARBA00022630"/>
    </source>
</evidence>
<dbReference type="Gene3D" id="3.30.9.10">
    <property type="entry name" value="D-Amino Acid Oxidase, subunit A, domain 2"/>
    <property type="match status" value="1"/>
</dbReference>
<name>A0A5C3MHN3_9AGAR</name>
<gene>
    <name evidence="7" type="ORF">BDQ12DRAFT_730890</name>
</gene>
<dbReference type="Proteomes" id="UP000308652">
    <property type="component" value="Unassembled WGS sequence"/>
</dbReference>
<dbReference type="AlphaFoldDB" id="A0A5C3MHN3"/>
<dbReference type="GO" id="GO:0050031">
    <property type="term" value="F:L-pipecolate oxidase activity"/>
    <property type="evidence" value="ECO:0007669"/>
    <property type="project" value="TreeGrafter"/>
</dbReference>
<keyword evidence="5" id="KW-0560">Oxidoreductase</keyword>
<evidence type="ECO:0000259" key="6">
    <source>
        <dbReference type="Pfam" id="PF01266"/>
    </source>
</evidence>
<evidence type="ECO:0000256" key="2">
    <source>
        <dbReference type="ARBA" id="ARBA00010989"/>
    </source>
</evidence>
<dbReference type="SUPFAM" id="SSF54373">
    <property type="entry name" value="FAD-linked reductases, C-terminal domain"/>
    <property type="match status" value="1"/>
</dbReference>
<dbReference type="PANTHER" id="PTHR10961">
    <property type="entry name" value="PEROXISOMAL SARCOSINE OXIDASE"/>
    <property type="match status" value="1"/>
</dbReference>
<dbReference type="InterPro" id="IPR045170">
    <property type="entry name" value="MTOX"/>
</dbReference>
<comment type="cofactor">
    <cofactor evidence="1">
        <name>FAD</name>
        <dbReference type="ChEBI" id="CHEBI:57692"/>
    </cofactor>
</comment>
<proteinExistence type="inferred from homology"/>
<feature type="domain" description="FAD dependent oxidoreductase" evidence="6">
    <location>
        <begin position="7"/>
        <end position="378"/>
    </location>
</feature>
<dbReference type="Pfam" id="PF01266">
    <property type="entry name" value="DAO"/>
    <property type="match status" value="1"/>
</dbReference>
<organism evidence="7 8">
    <name type="scientific">Crucibulum laeve</name>
    <dbReference type="NCBI Taxonomy" id="68775"/>
    <lineage>
        <taxon>Eukaryota</taxon>
        <taxon>Fungi</taxon>
        <taxon>Dikarya</taxon>
        <taxon>Basidiomycota</taxon>
        <taxon>Agaricomycotina</taxon>
        <taxon>Agaricomycetes</taxon>
        <taxon>Agaricomycetidae</taxon>
        <taxon>Agaricales</taxon>
        <taxon>Agaricineae</taxon>
        <taxon>Nidulariaceae</taxon>
        <taxon>Crucibulum</taxon>
    </lineage>
</organism>
<protein>
    <submittedName>
        <fullName evidence="7">FAD dependent oxidoreductase</fullName>
    </submittedName>
</protein>
<accession>A0A5C3MHN3</accession>
<dbReference type="GO" id="GO:0008115">
    <property type="term" value="F:sarcosine oxidase activity"/>
    <property type="evidence" value="ECO:0007669"/>
    <property type="project" value="TreeGrafter"/>
</dbReference>
<keyword evidence="8" id="KW-1185">Reference proteome</keyword>
<dbReference type="InterPro" id="IPR006076">
    <property type="entry name" value="FAD-dep_OxRdtase"/>
</dbReference>
<dbReference type="OrthoDB" id="2219495at2759"/>
<keyword evidence="3" id="KW-0285">Flavoprotein</keyword>
<dbReference type="STRING" id="68775.A0A5C3MHN3"/>
<reference evidence="7 8" key="1">
    <citation type="journal article" date="2019" name="Nat. Ecol. Evol.">
        <title>Megaphylogeny resolves global patterns of mushroom evolution.</title>
        <authorList>
            <person name="Varga T."/>
            <person name="Krizsan K."/>
            <person name="Foldi C."/>
            <person name="Dima B."/>
            <person name="Sanchez-Garcia M."/>
            <person name="Sanchez-Ramirez S."/>
            <person name="Szollosi G.J."/>
            <person name="Szarkandi J.G."/>
            <person name="Papp V."/>
            <person name="Albert L."/>
            <person name="Andreopoulos W."/>
            <person name="Angelini C."/>
            <person name="Antonin V."/>
            <person name="Barry K.W."/>
            <person name="Bougher N.L."/>
            <person name="Buchanan P."/>
            <person name="Buyck B."/>
            <person name="Bense V."/>
            <person name="Catcheside P."/>
            <person name="Chovatia M."/>
            <person name="Cooper J."/>
            <person name="Damon W."/>
            <person name="Desjardin D."/>
            <person name="Finy P."/>
            <person name="Geml J."/>
            <person name="Haridas S."/>
            <person name="Hughes K."/>
            <person name="Justo A."/>
            <person name="Karasinski D."/>
            <person name="Kautmanova I."/>
            <person name="Kiss B."/>
            <person name="Kocsube S."/>
            <person name="Kotiranta H."/>
            <person name="LaButti K.M."/>
            <person name="Lechner B.E."/>
            <person name="Liimatainen K."/>
            <person name="Lipzen A."/>
            <person name="Lukacs Z."/>
            <person name="Mihaltcheva S."/>
            <person name="Morgado L.N."/>
            <person name="Niskanen T."/>
            <person name="Noordeloos M.E."/>
            <person name="Ohm R.A."/>
            <person name="Ortiz-Santana B."/>
            <person name="Ovrebo C."/>
            <person name="Racz N."/>
            <person name="Riley R."/>
            <person name="Savchenko A."/>
            <person name="Shiryaev A."/>
            <person name="Soop K."/>
            <person name="Spirin V."/>
            <person name="Szebenyi C."/>
            <person name="Tomsovsky M."/>
            <person name="Tulloss R.E."/>
            <person name="Uehling J."/>
            <person name="Grigoriev I.V."/>
            <person name="Vagvolgyi C."/>
            <person name="Papp T."/>
            <person name="Martin F.M."/>
            <person name="Miettinen O."/>
            <person name="Hibbett D.S."/>
            <person name="Nagy L.G."/>
        </authorList>
    </citation>
    <scope>NUCLEOTIDE SEQUENCE [LARGE SCALE GENOMIC DNA]</scope>
    <source>
        <strain evidence="7 8">CBS 166.37</strain>
    </source>
</reference>
<sequence length="426" mass="46324">MILLGEKIVIVGSGCFGISTAYHLLKRGYTDVTVLDRSSTLPAQDAASNDFNRIIRSSYSDRFYAELARDAILSWKFEEKWGDTYHESGVVVLGLSGSGSASYADDSYVNDIALGANVQQLVNGDAIRSVFPAHAVTSSFQQYSGYLNRDGGWANASKGLSLMISKVRALNGKICPEKQVKTIIQQGGKATGVECTDGDVFSAALVILATGSWTPSAFPDLDLGNKCLATGQCIAMIQLSEDEANSYRDCPVVLNFASGFYVFPPNENNVIKMAMHGAGYTNMKAGISTPRTVISDPDRGLCIPKIALQELRQQLKNVYPELAQKPFSSTRLCWYNDTSDGDWIISRHFTLDSLVLATAGNGHAYKFLPVIGRLVADLVQDKLDPLLVQKFAIDRTPVHSDLSRSGQVVELDLNQLCTPSDLLNLL</sequence>